<dbReference type="SUPFAM" id="SSF51197">
    <property type="entry name" value="Clavaminate synthase-like"/>
    <property type="match status" value="1"/>
</dbReference>
<protein>
    <submittedName>
        <fullName evidence="2">Uncharacterized protein</fullName>
    </submittedName>
</protein>
<gene>
    <name evidence="2" type="ORF">TCIL3000_10_9700</name>
</gene>
<evidence type="ECO:0000256" key="1">
    <source>
        <dbReference type="SAM" id="MobiDB-lite"/>
    </source>
</evidence>
<name>G0UXS5_TRYCI</name>
<dbReference type="AlphaFoldDB" id="G0UXS5"/>
<evidence type="ECO:0000313" key="2">
    <source>
        <dbReference type="EMBL" id="CCC94192.1"/>
    </source>
</evidence>
<dbReference type="EMBL" id="HE575323">
    <property type="protein sequence ID" value="CCC94192.1"/>
    <property type="molecule type" value="Genomic_DNA"/>
</dbReference>
<feature type="region of interest" description="Disordered" evidence="1">
    <location>
        <begin position="206"/>
        <end position="235"/>
    </location>
</feature>
<sequence>MRTARLFFLQWGPAAVTGSVVPPRRRRQFHMKETLKESHSQARNKEMSVPIASTPHRPPGGLTRTLSQREQYRAQEEQRQLALCSRGAPGEWMTPLPSRLAIDADGYEAPRLSKEERRALLQQSLEQDAASVVEFTDGGEDDIETNGVSLTEFHSRENCTTVPRESALYNAVLARNELESRMRHNSWSVSRRRLQVSEKVIGPQSATLVTDTGGPSVDPTEGVIDDTRRRRLQDEGSYSNEFAGDLLEPNYESIGQPRSTYGMRKLVVPGLTGYQGVITREEEVRICEELMLLLQDRRAAYIAEEARYCVNLYEKELGIPGKDTLAFAMNRVPTLQKVLRRFFNLSLIPCPPNICQVNEMIGNFSGYPVHKKPHTIGPYVGIMNLVSTTVMHMQHVDSPWFPRVHMNPRSLFIVEQPCIDEYKMGYKQTHQPFHAFEYATRVSKDYRIEVMFATVEAAHMRCLRESVGLTEYAERKQLEARNPGTGSIPHESHSPQPSSPRAGAEGEENLFVFSGSTDKWIERLQNRLHGAEVDSVDSAFGGAAGPALNDSIDGNMIREQLLSAGRIGPVPRRFEASCVGQEGGQQEVSEHIGRIAQSQRRVNALKARYELAKKLKEANTPVTLTGGMRVIKGQSPLGKSRL</sequence>
<dbReference type="Gene3D" id="2.60.120.590">
    <property type="entry name" value="Alpha-ketoglutarate-dependent dioxygenase AlkB-like"/>
    <property type="match status" value="1"/>
</dbReference>
<dbReference type="InterPro" id="IPR037151">
    <property type="entry name" value="AlkB-like_sf"/>
</dbReference>
<feature type="region of interest" description="Disordered" evidence="1">
    <location>
        <begin position="480"/>
        <end position="504"/>
    </location>
</feature>
<feature type="compositionally biased region" description="Basic and acidic residues" evidence="1">
    <location>
        <begin position="225"/>
        <end position="234"/>
    </location>
</feature>
<accession>G0UXS5</accession>
<dbReference type="VEuPathDB" id="TriTrypDB:TcIL3000_10_9700"/>
<proteinExistence type="predicted"/>
<reference evidence="2" key="1">
    <citation type="journal article" date="2012" name="Proc. Natl. Acad. Sci. U.S.A.">
        <title>Antigenic diversity is generated by distinct evolutionary mechanisms in African trypanosome species.</title>
        <authorList>
            <person name="Jackson A.P."/>
            <person name="Berry A."/>
            <person name="Aslett M."/>
            <person name="Allison H.C."/>
            <person name="Burton P."/>
            <person name="Vavrova-Anderson J."/>
            <person name="Brown R."/>
            <person name="Browne H."/>
            <person name="Corton N."/>
            <person name="Hauser H."/>
            <person name="Gamble J."/>
            <person name="Gilderthorp R."/>
            <person name="Marcello L."/>
            <person name="McQuillan J."/>
            <person name="Otto T.D."/>
            <person name="Quail M.A."/>
            <person name="Sanders M.J."/>
            <person name="van Tonder A."/>
            <person name="Ginger M.L."/>
            <person name="Field M.C."/>
            <person name="Barry J.D."/>
            <person name="Hertz-Fowler C."/>
            <person name="Berriman M."/>
        </authorList>
    </citation>
    <scope>NUCLEOTIDE SEQUENCE</scope>
    <source>
        <strain evidence="2">IL3000</strain>
    </source>
</reference>
<organism evidence="2">
    <name type="scientific">Trypanosoma congolense (strain IL3000)</name>
    <dbReference type="NCBI Taxonomy" id="1068625"/>
    <lineage>
        <taxon>Eukaryota</taxon>
        <taxon>Discoba</taxon>
        <taxon>Euglenozoa</taxon>
        <taxon>Kinetoplastea</taxon>
        <taxon>Metakinetoplastina</taxon>
        <taxon>Trypanosomatida</taxon>
        <taxon>Trypanosomatidae</taxon>
        <taxon>Trypanosoma</taxon>
        <taxon>Nannomonas</taxon>
    </lineage>
</organism>